<dbReference type="NCBIfam" id="TIGR00121">
    <property type="entry name" value="birA_ligase"/>
    <property type="match status" value="1"/>
</dbReference>
<keyword evidence="4" id="KW-0092">Biotin</keyword>
<dbReference type="OrthoDB" id="9807064at2"/>
<evidence type="ECO:0000313" key="7">
    <source>
        <dbReference type="EMBL" id="SUN61024.1"/>
    </source>
</evidence>
<dbReference type="Proteomes" id="UP000254924">
    <property type="component" value="Unassembled WGS sequence"/>
</dbReference>
<dbReference type="Pfam" id="PF02237">
    <property type="entry name" value="BPL_C"/>
    <property type="match status" value="1"/>
</dbReference>
<dbReference type="PANTHER" id="PTHR12835">
    <property type="entry name" value="BIOTIN PROTEIN LIGASE"/>
    <property type="match status" value="1"/>
</dbReference>
<dbReference type="SUPFAM" id="SSF55681">
    <property type="entry name" value="Class II aaRS and biotin synthetases"/>
    <property type="match status" value="1"/>
</dbReference>
<dbReference type="Pfam" id="PF03099">
    <property type="entry name" value="BPL_LplA_LipB"/>
    <property type="match status" value="1"/>
</dbReference>
<dbReference type="EC" id="6.3.4.15" evidence="5"/>
<dbReference type="InterPro" id="IPR008988">
    <property type="entry name" value="Transcriptional_repressor_C"/>
</dbReference>
<evidence type="ECO:0000256" key="3">
    <source>
        <dbReference type="ARBA" id="ARBA00022840"/>
    </source>
</evidence>
<dbReference type="GO" id="GO:0005524">
    <property type="term" value="F:ATP binding"/>
    <property type="evidence" value="ECO:0007669"/>
    <property type="project" value="UniProtKB-KW"/>
</dbReference>
<dbReference type="InterPro" id="IPR003142">
    <property type="entry name" value="BPL_C"/>
</dbReference>
<dbReference type="InterPro" id="IPR004143">
    <property type="entry name" value="BPL_LPL_catalytic"/>
</dbReference>
<feature type="domain" description="BPL/LPL catalytic" evidence="6">
    <location>
        <begin position="10"/>
        <end position="200"/>
    </location>
</feature>
<organism evidence="7 8">
    <name type="scientific">Streptococcus hyointestinalis</name>
    <dbReference type="NCBI Taxonomy" id="1337"/>
    <lineage>
        <taxon>Bacteria</taxon>
        <taxon>Bacillati</taxon>
        <taxon>Bacillota</taxon>
        <taxon>Bacilli</taxon>
        <taxon>Lactobacillales</taxon>
        <taxon>Streptococcaceae</taxon>
        <taxon>Streptococcus</taxon>
    </lineage>
</organism>
<name>A0A380K8L0_9STRE</name>
<dbReference type="InterPro" id="IPR004408">
    <property type="entry name" value="Biotin_CoA_COase_ligase"/>
</dbReference>
<sequence>MTKGNTSYTDKLDPQWLQEELAFSVTFMENIQSTQIDAKKAKEKEALVLPHLFIANHQTAAVGRFSRPFFASNNQGIYMSLYLPVKAEKELSTYTMMAASSIVKAIKKLTHIDTQIKWVNDIYRNGKKIAGILTETTTNKKTGQTDGVIIGIGINFSISDFPVELQEKAGSLFDATPTISRNALIKEIWQLFFTIPEYDHIKVYKEKSLVLGQRVQFSENGKLFSGLTTDLLNSGTLVVELDNGEVKYLSSGEISLDSWSNQ</sequence>
<dbReference type="SUPFAM" id="SSF50037">
    <property type="entry name" value="C-terminal domain of transcriptional repressors"/>
    <property type="match status" value="1"/>
</dbReference>
<dbReference type="AlphaFoldDB" id="A0A380K8L0"/>
<dbReference type="CDD" id="cd16442">
    <property type="entry name" value="BPL"/>
    <property type="match status" value="1"/>
</dbReference>
<keyword evidence="2" id="KW-0547">Nucleotide-binding</keyword>
<keyword evidence="1 7" id="KW-0436">Ligase</keyword>
<protein>
    <recommendedName>
        <fullName evidence="5">biotin--[biotin carboxyl-carrier protein] ligase</fullName>
        <ecNumber evidence="5">6.3.4.15</ecNumber>
    </recommendedName>
</protein>
<dbReference type="Gene3D" id="3.30.930.10">
    <property type="entry name" value="Bira Bifunctional Protein, Domain 2"/>
    <property type="match status" value="1"/>
</dbReference>
<dbReference type="GO" id="GO:0009249">
    <property type="term" value="P:protein lipoylation"/>
    <property type="evidence" value="ECO:0007669"/>
    <property type="project" value="UniProtKB-ARBA"/>
</dbReference>
<dbReference type="InterPro" id="IPR045864">
    <property type="entry name" value="aa-tRNA-synth_II/BPL/LPL"/>
</dbReference>
<keyword evidence="8" id="KW-1185">Reference proteome</keyword>
<dbReference type="GO" id="GO:0005737">
    <property type="term" value="C:cytoplasm"/>
    <property type="evidence" value="ECO:0007669"/>
    <property type="project" value="TreeGrafter"/>
</dbReference>
<evidence type="ECO:0000256" key="1">
    <source>
        <dbReference type="ARBA" id="ARBA00022598"/>
    </source>
</evidence>
<dbReference type="Gene3D" id="2.30.30.100">
    <property type="match status" value="1"/>
</dbReference>
<gene>
    <name evidence="7" type="primary">birA</name>
    <name evidence="7" type="ORF">NCTC12224_01291</name>
</gene>
<evidence type="ECO:0000256" key="5">
    <source>
        <dbReference type="ARBA" id="ARBA00024227"/>
    </source>
</evidence>
<evidence type="ECO:0000259" key="6">
    <source>
        <dbReference type="PROSITE" id="PS51733"/>
    </source>
</evidence>
<keyword evidence="3" id="KW-0067">ATP-binding</keyword>
<proteinExistence type="predicted"/>
<reference evidence="7 8" key="1">
    <citation type="submission" date="2018-06" db="EMBL/GenBank/DDBJ databases">
        <authorList>
            <consortium name="Pathogen Informatics"/>
            <person name="Doyle S."/>
        </authorList>
    </citation>
    <scope>NUCLEOTIDE SEQUENCE [LARGE SCALE GENOMIC DNA]</scope>
    <source>
        <strain evidence="7 8">NCTC12224</strain>
    </source>
</reference>
<dbReference type="PANTHER" id="PTHR12835:SF5">
    <property type="entry name" value="BIOTIN--PROTEIN LIGASE"/>
    <property type="match status" value="1"/>
</dbReference>
<dbReference type="GO" id="GO:0016740">
    <property type="term" value="F:transferase activity"/>
    <property type="evidence" value="ECO:0007669"/>
    <property type="project" value="UniProtKB-ARBA"/>
</dbReference>
<dbReference type="PROSITE" id="PS51733">
    <property type="entry name" value="BPL_LPL_CATALYTIC"/>
    <property type="match status" value="1"/>
</dbReference>
<accession>A0A380K8L0</accession>
<dbReference type="EMBL" id="UHFN01000007">
    <property type="protein sequence ID" value="SUN61024.1"/>
    <property type="molecule type" value="Genomic_DNA"/>
</dbReference>
<evidence type="ECO:0000313" key="8">
    <source>
        <dbReference type="Proteomes" id="UP000254924"/>
    </source>
</evidence>
<evidence type="ECO:0000256" key="2">
    <source>
        <dbReference type="ARBA" id="ARBA00022741"/>
    </source>
</evidence>
<evidence type="ECO:0000256" key="4">
    <source>
        <dbReference type="ARBA" id="ARBA00023267"/>
    </source>
</evidence>
<dbReference type="GO" id="GO:0004077">
    <property type="term" value="F:biotin--[biotin carboxyl-carrier protein] ligase activity"/>
    <property type="evidence" value="ECO:0007669"/>
    <property type="project" value="UniProtKB-EC"/>
</dbReference>